<organism evidence="12 13">
    <name type="scientific">Microvirga splendida</name>
    <dbReference type="NCBI Taxonomy" id="2795727"/>
    <lineage>
        <taxon>Bacteria</taxon>
        <taxon>Pseudomonadati</taxon>
        <taxon>Pseudomonadota</taxon>
        <taxon>Alphaproteobacteria</taxon>
        <taxon>Hyphomicrobiales</taxon>
        <taxon>Methylobacteriaceae</taxon>
        <taxon>Microvirga</taxon>
    </lineage>
</organism>
<evidence type="ECO:0000256" key="4">
    <source>
        <dbReference type="ARBA" id="ARBA00022630"/>
    </source>
</evidence>
<evidence type="ECO:0000256" key="2">
    <source>
        <dbReference type="ARBA" id="ARBA00011955"/>
    </source>
</evidence>
<gene>
    <name evidence="12" type="ORF">JAO75_09220</name>
</gene>
<evidence type="ECO:0000256" key="7">
    <source>
        <dbReference type="ARBA" id="ARBA00022827"/>
    </source>
</evidence>
<dbReference type="Pfam" id="PF02424">
    <property type="entry name" value="ApbE"/>
    <property type="match status" value="1"/>
</dbReference>
<dbReference type="Proteomes" id="UP000620670">
    <property type="component" value="Unassembled WGS sequence"/>
</dbReference>
<accession>A0ABS0XZW3</accession>
<evidence type="ECO:0000256" key="3">
    <source>
        <dbReference type="ARBA" id="ARBA00016337"/>
    </source>
</evidence>
<dbReference type="InterPro" id="IPR003374">
    <property type="entry name" value="ApbE-like_sf"/>
</dbReference>
<keyword evidence="4 11" id="KW-0285">Flavoprotein</keyword>
<dbReference type="InterPro" id="IPR024932">
    <property type="entry name" value="ApbE"/>
</dbReference>
<dbReference type="EC" id="2.7.1.180" evidence="2 11"/>
<comment type="similarity">
    <text evidence="11">Belongs to the ApbE family.</text>
</comment>
<evidence type="ECO:0000256" key="5">
    <source>
        <dbReference type="ARBA" id="ARBA00022679"/>
    </source>
</evidence>
<evidence type="ECO:0000256" key="1">
    <source>
        <dbReference type="ARBA" id="ARBA00001946"/>
    </source>
</evidence>
<evidence type="ECO:0000256" key="9">
    <source>
        <dbReference type="ARBA" id="ARBA00031306"/>
    </source>
</evidence>
<evidence type="ECO:0000256" key="10">
    <source>
        <dbReference type="ARBA" id="ARBA00048540"/>
    </source>
</evidence>
<protein>
    <recommendedName>
        <fullName evidence="3 11">FAD:protein FMN transferase</fullName>
        <ecNumber evidence="2 11">2.7.1.180</ecNumber>
    </recommendedName>
    <alternativeName>
        <fullName evidence="9 11">Flavin transferase</fullName>
    </alternativeName>
</protein>
<comment type="cofactor">
    <cofactor evidence="1">
        <name>Mg(2+)</name>
        <dbReference type="ChEBI" id="CHEBI:18420"/>
    </cofactor>
</comment>
<keyword evidence="8 11" id="KW-0460">Magnesium</keyword>
<keyword evidence="7 11" id="KW-0274">FAD</keyword>
<proteinExistence type="inferred from homology"/>
<dbReference type="PROSITE" id="PS51318">
    <property type="entry name" value="TAT"/>
    <property type="match status" value="1"/>
</dbReference>
<dbReference type="PIRSF" id="PIRSF006268">
    <property type="entry name" value="ApbE"/>
    <property type="match status" value="1"/>
</dbReference>
<keyword evidence="5 11" id="KW-0808">Transferase</keyword>
<evidence type="ECO:0000313" key="12">
    <source>
        <dbReference type="EMBL" id="MBJ6125593.1"/>
    </source>
</evidence>
<comment type="caution">
    <text evidence="12">The sequence shown here is derived from an EMBL/GenBank/DDBJ whole genome shotgun (WGS) entry which is preliminary data.</text>
</comment>
<evidence type="ECO:0000256" key="8">
    <source>
        <dbReference type="ARBA" id="ARBA00022842"/>
    </source>
</evidence>
<dbReference type="SUPFAM" id="SSF143631">
    <property type="entry name" value="ApbE-like"/>
    <property type="match status" value="1"/>
</dbReference>
<sequence>MSPLLSRRRFIGVTAAAAGLGLVPFGHAPRAEAHLVTWQGQAMGAVATLQVHHHDRAAAERLVERALAEVRRLEAVFSLHRDDSALSTLNRQGFLIAPPAALVELLSECRRCWELTGGAFDPTVQALWILYRDHFSQPGADPQGPPETALQAALARVGFGQVAFDADRIVLPRRGMGLTLNGIAQGYATDRVVDILRAGGIASSLVDMGELRAIGPRPSGEPWRVGLADPDHPERIGETLDLVDQAVATSGGYGFRFEPEGRFNHLLDPRTGASAGLYRSVTVVMPSAMAADALSTAFSLLPPGDIGQAVQRLGEGQVHLLTASGETIMLQV</sequence>
<evidence type="ECO:0000256" key="11">
    <source>
        <dbReference type="PIRNR" id="PIRNR006268"/>
    </source>
</evidence>
<reference evidence="13" key="1">
    <citation type="submission" date="2020-12" db="EMBL/GenBank/DDBJ databases">
        <title>Hymenobacter sp.</title>
        <authorList>
            <person name="Kim M.K."/>
        </authorList>
    </citation>
    <scope>NUCLEOTIDE SEQUENCE [LARGE SCALE GENOMIC DNA]</scope>
    <source>
        <strain evidence="13">BT325</strain>
    </source>
</reference>
<keyword evidence="13" id="KW-1185">Reference proteome</keyword>
<evidence type="ECO:0000256" key="6">
    <source>
        <dbReference type="ARBA" id="ARBA00022723"/>
    </source>
</evidence>
<keyword evidence="6 11" id="KW-0479">Metal-binding</keyword>
<dbReference type="PANTHER" id="PTHR30040:SF2">
    <property type="entry name" value="FAD:PROTEIN FMN TRANSFERASE"/>
    <property type="match status" value="1"/>
</dbReference>
<dbReference type="GO" id="GO:0016740">
    <property type="term" value="F:transferase activity"/>
    <property type="evidence" value="ECO:0007669"/>
    <property type="project" value="UniProtKB-KW"/>
</dbReference>
<comment type="catalytic activity">
    <reaction evidence="10 11">
        <text>L-threonyl-[protein] + FAD = FMN-L-threonyl-[protein] + AMP + H(+)</text>
        <dbReference type="Rhea" id="RHEA:36847"/>
        <dbReference type="Rhea" id="RHEA-COMP:11060"/>
        <dbReference type="Rhea" id="RHEA-COMP:11061"/>
        <dbReference type="ChEBI" id="CHEBI:15378"/>
        <dbReference type="ChEBI" id="CHEBI:30013"/>
        <dbReference type="ChEBI" id="CHEBI:57692"/>
        <dbReference type="ChEBI" id="CHEBI:74257"/>
        <dbReference type="ChEBI" id="CHEBI:456215"/>
        <dbReference type="EC" id="2.7.1.180"/>
    </reaction>
</comment>
<dbReference type="InterPro" id="IPR006311">
    <property type="entry name" value="TAT_signal"/>
</dbReference>
<dbReference type="EMBL" id="JAELXT010000007">
    <property type="protein sequence ID" value="MBJ6125593.1"/>
    <property type="molecule type" value="Genomic_DNA"/>
</dbReference>
<dbReference type="PANTHER" id="PTHR30040">
    <property type="entry name" value="THIAMINE BIOSYNTHESIS LIPOPROTEIN APBE"/>
    <property type="match status" value="1"/>
</dbReference>
<name>A0ABS0XZW3_9HYPH</name>
<dbReference type="Gene3D" id="3.10.520.10">
    <property type="entry name" value="ApbE-like domains"/>
    <property type="match status" value="1"/>
</dbReference>
<evidence type="ECO:0000313" key="13">
    <source>
        <dbReference type="Proteomes" id="UP000620670"/>
    </source>
</evidence>